<proteinExistence type="predicted"/>
<comment type="caution">
    <text evidence="2">The sequence shown here is derived from an EMBL/GenBank/DDBJ whole genome shotgun (WGS) entry which is preliminary data.</text>
</comment>
<evidence type="ECO:0000256" key="1">
    <source>
        <dbReference type="SAM" id="MobiDB-lite"/>
    </source>
</evidence>
<dbReference type="HOGENOM" id="CLU_113678_0_0_7"/>
<gene>
    <name evidence="2" type="ORF">ETSY2_34655</name>
</gene>
<evidence type="ECO:0000313" key="3">
    <source>
        <dbReference type="Proteomes" id="UP000019140"/>
    </source>
</evidence>
<reference evidence="2 3" key="1">
    <citation type="journal article" date="2014" name="Nature">
        <title>An environmental bacterial taxon with a large and distinct metabolic repertoire.</title>
        <authorList>
            <person name="Wilson M.C."/>
            <person name="Mori T."/>
            <person name="Ruckert C."/>
            <person name="Uria A.R."/>
            <person name="Helf M.J."/>
            <person name="Takada K."/>
            <person name="Gernert C."/>
            <person name="Steffens U.A."/>
            <person name="Heycke N."/>
            <person name="Schmitt S."/>
            <person name="Rinke C."/>
            <person name="Helfrich E.J."/>
            <person name="Brachmann A.O."/>
            <person name="Gurgui C."/>
            <person name="Wakimoto T."/>
            <person name="Kracht M."/>
            <person name="Crusemann M."/>
            <person name="Hentschel U."/>
            <person name="Abe I."/>
            <person name="Matsunaga S."/>
            <person name="Kalinowski J."/>
            <person name="Takeyama H."/>
            <person name="Piel J."/>
        </authorList>
    </citation>
    <scope>NUCLEOTIDE SEQUENCE [LARGE SCALE GENOMIC DNA]</scope>
    <source>
        <strain evidence="3">TSY2</strain>
    </source>
</reference>
<feature type="region of interest" description="Disordered" evidence="1">
    <location>
        <begin position="151"/>
        <end position="170"/>
    </location>
</feature>
<protein>
    <submittedName>
        <fullName evidence="2">Transposase</fullName>
    </submittedName>
</protein>
<keyword evidence="3" id="KW-1185">Reference proteome</keyword>
<accession>W4LXS5</accession>
<dbReference type="AlphaFoldDB" id="W4LXS5"/>
<evidence type="ECO:0000313" key="2">
    <source>
        <dbReference type="EMBL" id="ETX02879.1"/>
    </source>
</evidence>
<name>W4LXS5_9BACT</name>
<dbReference type="Pfam" id="PF07592">
    <property type="entry name" value="DDE_Tnp_ISAZ013"/>
    <property type="match status" value="1"/>
</dbReference>
<dbReference type="Proteomes" id="UP000019140">
    <property type="component" value="Unassembled WGS sequence"/>
</dbReference>
<sequence length="170" mass="19456">MELTDSLKSLFVETATTLKGSDRRLFMARTVKNLGPGGQRRAERELGWNRITIRKGMHELDSGFICLDAFSARGRKRAEVHLPQLLDDIRDIVDGQSQNDPQFRSKRLYTRLSAPEVRRQLIAQKGYQDTQLPTPQTITAKLNEMGYFPKKVAKSKPQKKFHKPTRSSTN</sequence>
<dbReference type="EMBL" id="AZHX01001486">
    <property type="protein sequence ID" value="ETX02879.1"/>
    <property type="molecule type" value="Genomic_DNA"/>
</dbReference>
<organism evidence="2 3">
    <name type="scientific">Candidatus Entotheonella gemina</name>
    <dbReference type="NCBI Taxonomy" id="1429439"/>
    <lineage>
        <taxon>Bacteria</taxon>
        <taxon>Pseudomonadati</taxon>
        <taxon>Nitrospinota/Tectimicrobiota group</taxon>
        <taxon>Candidatus Tectimicrobiota</taxon>
        <taxon>Candidatus Entotheonellia</taxon>
        <taxon>Candidatus Entotheonellales</taxon>
        <taxon>Candidatus Entotheonellaceae</taxon>
        <taxon>Candidatus Entotheonella</taxon>
    </lineage>
</organism>
<dbReference type="InterPro" id="IPR011518">
    <property type="entry name" value="Transposase_36"/>
</dbReference>